<dbReference type="Proteomes" id="UP000675747">
    <property type="component" value="Unassembled WGS sequence"/>
</dbReference>
<keyword evidence="4" id="KW-1185">Reference proteome</keyword>
<keyword evidence="1" id="KW-0472">Membrane</keyword>
<reference evidence="3 4" key="1">
    <citation type="journal article" date="2021" name="Microbiol. Resour. Announc.">
        <title>Draft Genome Sequence of Coralloluteibacterium stylophorae LMG 29479T.</title>
        <authorList>
            <person name="Karlyshev A.V."/>
            <person name="Kudryashova E.B."/>
            <person name="Ariskina E.V."/>
            <person name="Conroy A.P."/>
            <person name="Abidueva E.Y."/>
        </authorList>
    </citation>
    <scope>NUCLEOTIDE SEQUENCE [LARGE SCALE GENOMIC DNA]</scope>
    <source>
        <strain evidence="3 4">LMG 29479</strain>
    </source>
</reference>
<accession>A0A8J7VSH7</accession>
<organism evidence="2">
    <name type="scientific">Coralloluteibacterium stylophorae</name>
    <dbReference type="NCBI Taxonomy" id="1776034"/>
    <lineage>
        <taxon>Bacteria</taxon>
        <taxon>Pseudomonadati</taxon>
        <taxon>Pseudomonadota</taxon>
        <taxon>Gammaproteobacteria</taxon>
        <taxon>Lysobacterales</taxon>
        <taxon>Lysobacteraceae</taxon>
        <taxon>Coralloluteibacterium</taxon>
    </lineage>
</organism>
<dbReference type="EMBL" id="JAGQFT010000002">
    <property type="protein sequence ID" value="MBR0561018.1"/>
    <property type="molecule type" value="Genomic_DNA"/>
</dbReference>
<evidence type="ECO:0000313" key="3">
    <source>
        <dbReference type="EMBL" id="MBS7456864.1"/>
    </source>
</evidence>
<protein>
    <submittedName>
        <fullName evidence="2">Uncharacterized protein</fullName>
    </submittedName>
</protein>
<proteinExistence type="predicted"/>
<sequence length="170" mass="19093">MAVAREDVLYQWVSDDTGLLVRSRPLKGPGVLVLVIGGMFAIAPLRADGAAAWFACAVGIALLAWSRRILLRDRTWRFDVRRREIVARLRLGRRERVRTVPFDAVRAVEVRMSRGSTVQESAFSTWIHTVHVQLDDGEGFTVYQGDREAVLRRREQLALLVTGTATPGPR</sequence>
<dbReference type="EMBL" id="JAGQFT020000004">
    <property type="protein sequence ID" value="MBS7456864.1"/>
    <property type="molecule type" value="Genomic_DNA"/>
</dbReference>
<feature type="transmembrane region" description="Helical" evidence="1">
    <location>
        <begin position="51"/>
        <end position="71"/>
    </location>
</feature>
<gene>
    <name evidence="2" type="ORF">KB893_00580</name>
    <name evidence="3" type="ORF">KB893_006925</name>
</gene>
<keyword evidence="1" id="KW-1133">Transmembrane helix</keyword>
<name>A0A8J7VSH7_9GAMM</name>
<comment type="caution">
    <text evidence="2">The sequence shown here is derived from an EMBL/GenBank/DDBJ whole genome shotgun (WGS) entry which is preliminary data.</text>
</comment>
<dbReference type="AlphaFoldDB" id="A0A8J7VSH7"/>
<keyword evidence="1" id="KW-0812">Transmembrane</keyword>
<evidence type="ECO:0000313" key="4">
    <source>
        <dbReference type="Proteomes" id="UP000675747"/>
    </source>
</evidence>
<dbReference type="RefSeq" id="WP_211924988.1">
    <property type="nucleotide sequence ID" value="NZ_JAGQFT020000004.1"/>
</dbReference>
<reference evidence="2" key="2">
    <citation type="submission" date="2021-04" db="EMBL/GenBank/DDBJ databases">
        <authorList>
            <person name="Karlyshev A.V."/>
        </authorList>
    </citation>
    <scope>NUCLEOTIDE SEQUENCE</scope>
    <source>
        <strain evidence="2">LMG 29479</strain>
    </source>
</reference>
<feature type="transmembrane region" description="Helical" evidence="1">
    <location>
        <begin position="28"/>
        <end position="45"/>
    </location>
</feature>
<evidence type="ECO:0000313" key="2">
    <source>
        <dbReference type="EMBL" id="MBR0561018.1"/>
    </source>
</evidence>
<evidence type="ECO:0000256" key="1">
    <source>
        <dbReference type="SAM" id="Phobius"/>
    </source>
</evidence>